<dbReference type="Gene3D" id="3.10.20.90">
    <property type="entry name" value="Phosphatidylinositol 3-kinase Catalytic Subunit, Chain A, domain 1"/>
    <property type="match status" value="1"/>
</dbReference>
<name>A0AAV5WSE6_9BILA</name>
<sequence>MKRYTFLLENRQSFKMNFKLTDKISDVKAQISYAHFVSKQQLALFHRNEELADHWTLEECAINGYCTTISVFKRRGVPVAGA</sequence>
<feature type="domain" description="Ubiquitin-like" evidence="1">
    <location>
        <begin position="4"/>
        <end position="77"/>
    </location>
</feature>
<dbReference type="EMBL" id="BTSY01000006">
    <property type="protein sequence ID" value="GMT33548.1"/>
    <property type="molecule type" value="Genomic_DNA"/>
</dbReference>
<accession>A0AAV5WSE6</accession>
<organism evidence="2 3">
    <name type="scientific">Pristionchus fissidentatus</name>
    <dbReference type="NCBI Taxonomy" id="1538716"/>
    <lineage>
        <taxon>Eukaryota</taxon>
        <taxon>Metazoa</taxon>
        <taxon>Ecdysozoa</taxon>
        <taxon>Nematoda</taxon>
        <taxon>Chromadorea</taxon>
        <taxon>Rhabditida</taxon>
        <taxon>Rhabditina</taxon>
        <taxon>Diplogasteromorpha</taxon>
        <taxon>Diplogasteroidea</taxon>
        <taxon>Neodiplogasteridae</taxon>
        <taxon>Pristionchus</taxon>
    </lineage>
</organism>
<evidence type="ECO:0000313" key="2">
    <source>
        <dbReference type="EMBL" id="GMT33548.1"/>
    </source>
</evidence>
<dbReference type="CDD" id="cd17039">
    <property type="entry name" value="Ubl_ubiquitin_like"/>
    <property type="match status" value="1"/>
</dbReference>
<dbReference type="Proteomes" id="UP001432322">
    <property type="component" value="Unassembled WGS sequence"/>
</dbReference>
<comment type="caution">
    <text evidence="2">The sequence shown here is derived from an EMBL/GenBank/DDBJ whole genome shotgun (WGS) entry which is preliminary data.</text>
</comment>
<keyword evidence="3" id="KW-1185">Reference proteome</keyword>
<reference evidence="2" key="1">
    <citation type="submission" date="2023-10" db="EMBL/GenBank/DDBJ databases">
        <title>Genome assembly of Pristionchus species.</title>
        <authorList>
            <person name="Yoshida K."/>
            <person name="Sommer R.J."/>
        </authorList>
    </citation>
    <scope>NUCLEOTIDE SEQUENCE</scope>
    <source>
        <strain evidence="2">RS5133</strain>
    </source>
</reference>
<dbReference type="AlphaFoldDB" id="A0AAV5WSE6"/>
<protein>
    <recommendedName>
        <fullName evidence="1">Ubiquitin-like domain-containing protein</fullName>
    </recommendedName>
</protein>
<dbReference type="Pfam" id="PF00240">
    <property type="entry name" value="ubiquitin"/>
    <property type="match status" value="1"/>
</dbReference>
<dbReference type="InterPro" id="IPR029071">
    <property type="entry name" value="Ubiquitin-like_domsf"/>
</dbReference>
<dbReference type="PROSITE" id="PS50053">
    <property type="entry name" value="UBIQUITIN_2"/>
    <property type="match status" value="1"/>
</dbReference>
<dbReference type="SUPFAM" id="SSF54236">
    <property type="entry name" value="Ubiquitin-like"/>
    <property type="match status" value="1"/>
</dbReference>
<dbReference type="InterPro" id="IPR000626">
    <property type="entry name" value="Ubiquitin-like_dom"/>
</dbReference>
<proteinExistence type="predicted"/>
<evidence type="ECO:0000259" key="1">
    <source>
        <dbReference type="PROSITE" id="PS50053"/>
    </source>
</evidence>
<evidence type="ECO:0000313" key="3">
    <source>
        <dbReference type="Proteomes" id="UP001432322"/>
    </source>
</evidence>
<gene>
    <name evidence="2" type="ORF">PFISCL1PPCAC_24845</name>
</gene>